<gene>
    <name evidence="5" type="ORF">AW171_hschr31451</name>
</gene>
<feature type="region of interest" description="Disordered" evidence="2">
    <location>
        <begin position="165"/>
        <end position="195"/>
    </location>
</feature>
<dbReference type="Pfam" id="PF17675">
    <property type="entry name" value="APG6_N"/>
    <property type="match status" value="1"/>
</dbReference>
<dbReference type="InterPro" id="IPR041691">
    <property type="entry name" value="Atg6/beclin_CC"/>
</dbReference>
<feature type="domain" description="Atg6 BARA" evidence="3">
    <location>
        <begin position="273"/>
        <end position="456"/>
    </location>
</feature>
<dbReference type="Pfam" id="PF04111">
    <property type="entry name" value="APG6"/>
    <property type="match status" value="1"/>
</dbReference>
<keyword evidence="6" id="KW-1185">Reference proteome</keyword>
<dbReference type="PANTHER" id="PTHR12768">
    <property type="entry name" value="BECLIN 1"/>
    <property type="match status" value="1"/>
</dbReference>
<evidence type="ECO:0000259" key="4">
    <source>
        <dbReference type="Pfam" id="PF17675"/>
    </source>
</evidence>
<evidence type="ECO:0000259" key="3">
    <source>
        <dbReference type="Pfam" id="PF04111"/>
    </source>
</evidence>
<dbReference type="GO" id="GO:0043548">
    <property type="term" value="F:phosphatidylinositol 3-kinase binding"/>
    <property type="evidence" value="ECO:0007669"/>
    <property type="project" value="TreeGrafter"/>
</dbReference>
<dbReference type="GO" id="GO:0000407">
    <property type="term" value="C:phagophore assembly site"/>
    <property type="evidence" value="ECO:0007669"/>
    <property type="project" value="TreeGrafter"/>
</dbReference>
<feature type="domain" description="Atg6/beclin coiled-coil" evidence="4">
    <location>
        <begin position="130"/>
        <end position="270"/>
    </location>
</feature>
<dbReference type="OrthoDB" id="20368at2759"/>
<dbReference type="GO" id="GO:0000045">
    <property type="term" value="P:autophagosome assembly"/>
    <property type="evidence" value="ECO:0007669"/>
    <property type="project" value="TreeGrafter"/>
</dbReference>
<evidence type="ECO:0000313" key="6">
    <source>
        <dbReference type="Proteomes" id="UP000243052"/>
    </source>
</evidence>
<dbReference type="GO" id="GO:0030674">
    <property type="term" value="F:protein-macromolecule adaptor activity"/>
    <property type="evidence" value="ECO:0007669"/>
    <property type="project" value="TreeGrafter"/>
</dbReference>
<dbReference type="GeneID" id="28722816"/>
<dbReference type="GO" id="GO:0006995">
    <property type="term" value="P:cellular response to nitrogen starvation"/>
    <property type="evidence" value="ECO:0007669"/>
    <property type="project" value="TreeGrafter"/>
</dbReference>
<organism evidence="5 6">
    <name type="scientific">Eremothecium sinecaudum</name>
    <dbReference type="NCBI Taxonomy" id="45286"/>
    <lineage>
        <taxon>Eukaryota</taxon>
        <taxon>Fungi</taxon>
        <taxon>Dikarya</taxon>
        <taxon>Ascomycota</taxon>
        <taxon>Saccharomycotina</taxon>
        <taxon>Saccharomycetes</taxon>
        <taxon>Saccharomycetales</taxon>
        <taxon>Saccharomycetaceae</taxon>
        <taxon>Eremothecium</taxon>
    </lineage>
</organism>
<evidence type="ECO:0000313" key="5">
    <source>
        <dbReference type="EMBL" id="AMD19611.1"/>
    </source>
</evidence>
<evidence type="ECO:0000256" key="1">
    <source>
        <dbReference type="ARBA" id="ARBA00005965"/>
    </source>
</evidence>
<reference evidence="5 6" key="1">
    <citation type="submission" date="2016-01" db="EMBL/GenBank/DDBJ databases">
        <title>Genome sequence of the yeast Holleya sinecauda.</title>
        <authorList>
            <person name="Dietrich F.S."/>
        </authorList>
    </citation>
    <scope>NUCLEOTIDE SEQUENCE [LARGE SCALE GENOMIC DNA]</scope>
    <source>
        <strain evidence="5 6">ATCC 58844</strain>
    </source>
</reference>
<dbReference type="AlphaFoldDB" id="A0A109UW25"/>
<name>A0A109UW25_9SACH</name>
<dbReference type="InterPro" id="IPR040455">
    <property type="entry name" value="Atg6_BARA"/>
</dbReference>
<comment type="similarity">
    <text evidence="1">Belongs to the beclin family.</text>
</comment>
<dbReference type="Gene3D" id="1.10.418.40">
    <property type="entry name" value="Autophagy protein 6/Beclin 1"/>
    <property type="match status" value="1"/>
</dbReference>
<dbReference type="GO" id="GO:0034272">
    <property type="term" value="C:phosphatidylinositol 3-kinase complex, class III, type II"/>
    <property type="evidence" value="ECO:0007669"/>
    <property type="project" value="TreeGrafter"/>
</dbReference>
<dbReference type="Proteomes" id="UP000243052">
    <property type="component" value="Chromosome iii"/>
</dbReference>
<sequence>MSNNRFKCQNCHCPIEVDPSLLDLSLAQREMITNATGELDNNSAYRVPDDRKQLLKQVKTPAEIVMPSVVSPAESYVFLNANEGSAMPTRAVAEEAEDEDDDSSKTLSSNIQNLSNIFNILSSKSNVDYPICQVCCELLIQKLKKEYEEAVKKRNSYSEFVARLEKQKEKEGGSPTSSKDREEAANSSQDSHDKHITAEKEELIAKLVALENENNKLDKEIEELEEKLREREESEVKNVINQNLKDLEQISFIRDAQSLKNQYELTLNNLDKLRRTNIFNETFRISHSGPFGTINGLRLGGFGQVRVPWQEVNAAMGQLILLLATIACKIHHELDCYKLKPLGSYSKVEQFDQREQKWITYNAYRNDEFKLGKFFHKETSLDKALECIIAIVDQIAKKISELSREQNDDMELPYPMSRDKINSISVKLMGSEPTLEWTTACKFLLTNAKWLLAFSSQVT</sequence>
<evidence type="ECO:0000256" key="2">
    <source>
        <dbReference type="SAM" id="MobiDB-lite"/>
    </source>
</evidence>
<dbReference type="InterPro" id="IPR038274">
    <property type="entry name" value="Atg6/Beclin_C_sf"/>
</dbReference>
<dbReference type="STRING" id="45286.A0A109UW25"/>
<dbReference type="InterPro" id="IPR007243">
    <property type="entry name" value="Atg6/Beclin"/>
</dbReference>
<dbReference type="EMBL" id="CP014243">
    <property type="protein sequence ID" value="AMD19611.1"/>
    <property type="molecule type" value="Genomic_DNA"/>
</dbReference>
<protein>
    <submittedName>
        <fullName evidence="5">HCL540Cp</fullName>
    </submittedName>
</protein>
<dbReference type="RefSeq" id="XP_017986607.1">
    <property type="nucleotide sequence ID" value="XM_018131505.1"/>
</dbReference>
<accession>A0A109UW25</accession>
<proteinExistence type="inferred from homology"/>
<dbReference type="GO" id="GO:0045324">
    <property type="term" value="P:late endosome to vacuole transport"/>
    <property type="evidence" value="ECO:0007669"/>
    <property type="project" value="TreeGrafter"/>
</dbReference>
<dbReference type="PANTHER" id="PTHR12768:SF4">
    <property type="entry name" value="BECLIN-1"/>
    <property type="match status" value="1"/>
</dbReference>
<dbReference type="GO" id="GO:0034271">
    <property type="term" value="C:phosphatidylinositol 3-kinase complex, class III, type I"/>
    <property type="evidence" value="ECO:0007669"/>
    <property type="project" value="TreeGrafter"/>
</dbReference>
<dbReference type="GO" id="GO:0000423">
    <property type="term" value="P:mitophagy"/>
    <property type="evidence" value="ECO:0007669"/>
    <property type="project" value="TreeGrafter"/>
</dbReference>